<dbReference type="OMA" id="DQHKTHT"/>
<reference evidence="6" key="1">
    <citation type="submission" date="2016-04" db="UniProtKB">
        <authorList>
            <consortium name="WormBaseParasite"/>
        </authorList>
    </citation>
    <scope>IDENTIFICATION</scope>
</reference>
<dbReference type="WBParaSite" id="NBR_0000592601-mRNA-1">
    <property type="protein sequence ID" value="NBR_0000592601-mRNA-1"/>
    <property type="gene ID" value="NBR_0000592601"/>
</dbReference>
<sequence length="456" mass="51450">MYCEIGKSRCSFENFSRRALVGSSVEFPPESLQLFAKLLEKVHSFCICVDFSHLVPSAPLNFEVVLTAPNQVKLTWDRPLHVNGHSNSGGYYVYVEKLLNGEPVNRRRSKYDVINDLSKRYWEIDKLEPNTEYAFRMNAFNRNGDGEYTETKRIVTGGIPPRQPEIQSVSLLEEEAPLRARVEWKRPQLAPLESPIDRYNLWYKAEGNTHYMKKTANGTANSIELTGLMMGRVYEILLGAENVEGLSTNATEQLVTPVGNPEGEPLNVQYEIVNGKMRISWEPPSEDRRNGNITSYKAMLTPMDSDGERIEKQATEFSPYMRWSIALISFISHCEESFGRLFIPAYFGPSPVGLLLQMTAEHQLNVIAARCGRLEIVVVAKRNLRRVTDGSSSAVFAVDVRKAYTFKVAAATMKGLGPYSPVLTINPDPAGWVKLHWKAHFLCKLQMSTTPHDAHV</sequence>
<dbReference type="CDD" id="cd00063">
    <property type="entry name" value="FN3"/>
    <property type="match status" value="2"/>
</dbReference>
<dbReference type="InterPro" id="IPR036116">
    <property type="entry name" value="FN3_sf"/>
</dbReference>
<dbReference type="InterPro" id="IPR003961">
    <property type="entry name" value="FN3_dom"/>
</dbReference>
<dbReference type="AlphaFoldDB" id="A0A158QWX3"/>
<dbReference type="SMART" id="SM00060">
    <property type="entry name" value="FN3"/>
    <property type="match status" value="3"/>
</dbReference>
<dbReference type="PANTHER" id="PTHR13817">
    <property type="entry name" value="TITIN"/>
    <property type="match status" value="1"/>
</dbReference>
<protein>
    <submittedName>
        <fullName evidence="6">Fibronectin type III domain protein</fullName>
    </submittedName>
</protein>
<dbReference type="SUPFAM" id="SSF49265">
    <property type="entry name" value="Fibronectin type III"/>
    <property type="match status" value="2"/>
</dbReference>
<dbReference type="InterPro" id="IPR013783">
    <property type="entry name" value="Ig-like_fold"/>
</dbReference>
<dbReference type="Proteomes" id="UP000271162">
    <property type="component" value="Unassembled WGS sequence"/>
</dbReference>
<keyword evidence="5" id="KW-1185">Reference proteome</keyword>
<dbReference type="STRING" id="27835.A0A158QWX3"/>
<keyword evidence="1" id="KW-0677">Repeat</keyword>
<dbReference type="InterPro" id="IPR050964">
    <property type="entry name" value="Striated_Muscle_Regulatory"/>
</dbReference>
<evidence type="ECO:0000313" key="6">
    <source>
        <dbReference type="WBParaSite" id="NBR_0000592601-mRNA-1"/>
    </source>
</evidence>
<feature type="domain" description="Fibronectin type-III" evidence="3">
    <location>
        <begin position="58"/>
        <end position="162"/>
    </location>
</feature>
<evidence type="ECO:0000313" key="4">
    <source>
        <dbReference type="EMBL" id="VDL69516.1"/>
    </source>
</evidence>
<proteinExistence type="predicted"/>
<gene>
    <name evidence="4" type="ORF">NBR_LOCUS5927</name>
</gene>
<dbReference type="Gene3D" id="2.60.40.10">
    <property type="entry name" value="Immunoglobulins"/>
    <property type="match status" value="3"/>
</dbReference>
<dbReference type="PANTHER" id="PTHR13817:SF173">
    <property type="entry name" value="FRAZZLED"/>
    <property type="match status" value="1"/>
</dbReference>
<accession>A0A158QWX3</accession>
<dbReference type="Pfam" id="PF00041">
    <property type="entry name" value="fn3"/>
    <property type="match status" value="2"/>
</dbReference>
<organism evidence="6">
    <name type="scientific">Nippostrongylus brasiliensis</name>
    <name type="common">Rat hookworm</name>
    <dbReference type="NCBI Taxonomy" id="27835"/>
    <lineage>
        <taxon>Eukaryota</taxon>
        <taxon>Metazoa</taxon>
        <taxon>Ecdysozoa</taxon>
        <taxon>Nematoda</taxon>
        <taxon>Chromadorea</taxon>
        <taxon>Rhabditida</taxon>
        <taxon>Rhabditina</taxon>
        <taxon>Rhabditomorpha</taxon>
        <taxon>Strongyloidea</taxon>
        <taxon>Heligmosomidae</taxon>
        <taxon>Nippostrongylus</taxon>
    </lineage>
</organism>
<evidence type="ECO:0000256" key="1">
    <source>
        <dbReference type="ARBA" id="ARBA00022737"/>
    </source>
</evidence>
<name>A0A158QWX3_NIPBR</name>
<evidence type="ECO:0000259" key="3">
    <source>
        <dbReference type="PROSITE" id="PS50853"/>
    </source>
</evidence>
<dbReference type="EMBL" id="UYSL01019766">
    <property type="protein sequence ID" value="VDL69516.1"/>
    <property type="molecule type" value="Genomic_DNA"/>
</dbReference>
<reference evidence="4 5" key="2">
    <citation type="submission" date="2018-11" db="EMBL/GenBank/DDBJ databases">
        <authorList>
            <consortium name="Pathogen Informatics"/>
        </authorList>
    </citation>
    <scope>NUCLEOTIDE SEQUENCE [LARGE SCALE GENOMIC DNA]</scope>
</reference>
<dbReference type="PROSITE" id="PS50853">
    <property type="entry name" value="FN3"/>
    <property type="match status" value="2"/>
</dbReference>
<feature type="domain" description="Fibronectin type-III" evidence="3">
    <location>
        <begin position="165"/>
        <end position="261"/>
    </location>
</feature>
<evidence type="ECO:0000313" key="5">
    <source>
        <dbReference type="Proteomes" id="UP000271162"/>
    </source>
</evidence>
<evidence type="ECO:0000256" key="2">
    <source>
        <dbReference type="ARBA" id="ARBA00023157"/>
    </source>
</evidence>
<keyword evidence="2" id="KW-1015">Disulfide bond</keyword>